<keyword evidence="2" id="KW-1185">Reference proteome</keyword>
<sequence>MKVQAPDLATFFIRNGKGNMLSTRRGGGVTTTPSLSKVSQKIRGTLDRQRKRKGVFPKVSRKTRGTLDKQKRGGILAKVSRKVGGTLDRKRESEGALSKVQMAPWRVNNRDLDLDLPLARGWGVKVGFCLPSPWCLDTTNIGYAIQVWSLVVPNSFACSQQLLCEAFVKFLIDHWANDELAPYLGIKTVQLNYEKCYQYTVNDGRINRTIEDNFTCTSHEEADTKIIFHACNIVQKHFDQVFRH</sequence>
<proteinExistence type="predicted"/>
<gene>
    <name evidence="1" type="ORF">TSAR_013951</name>
</gene>
<name>A0A232FB27_9HYME</name>
<evidence type="ECO:0000313" key="1">
    <source>
        <dbReference type="EMBL" id="OXU28044.1"/>
    </source>
</evidence>
<accession>A0A232FB27</accession>
<evidence type="ECO:0000313" key="2">
    <source>
        <dbReference type="Proteomes" id="UP000215335"/>
    </source>
</evidence>
<comment type="caution">
    <text evidence="1">The sequence shown here is derived from an EMBL/GenBank/DDBJ whole genome shotgun (WGS) entry which is preliminary data.</text>
</comment>
<organism evidence="1 2">
    <name type="scientific">Trichomalopsis sarcophagae</name>
    <dbReference type="NCBI Taxonomy" id="543379"/>
    <lineage>
        <taxon>Eukaryota</taxon>
        <taxon>Metazoa</taxon>
        <taxon>Ecdysozoa</taxon>
        <taxon>Arthropoda</taxon>
        <taxon>Hexapoda</taxon>
        <taxon>Insecta</taxon>
        <taxon>Pterygota</taxon>
        <taxon>Neoptera</taxon>
        <taxon>Endopterygota</taxon>
        <taxon>Hymenoptera</taxon>
        <taxon>Apocrita</taxon>
        <taxon>Proctotrupomorpha</taxon>
        <taxon>Chalcidoidea</taxon>
        <taxon>Pteromalidae</taxon>
        <taxon>Pteromalinae</taxon>
        <taxon>Trichomalopsis</taxon>
    </lineage>
</organism>
<dbReference type="Proteomes" id="UP000215335">
    <property type="component" value="Unassembled WGS sequence"/>
</dbReference>
<protein>
    <submittedName>
        <fullName evidence="1">Uncharacterized protein</fullName>
    </submittedName>
</protein>
<dbReference type="AlphaFoldDB" id="A0A232FB27"/>
<reference evidence="1 2" key="1">
    <citation type="journal article" date="2017" name="Curr. Biol.">
        <title>The Evolution of Venom by Co-option of Single-Copy Genes.</title>
        <authorList>
            <person name="Martinson E.O."/>
            <person name="Mrinalini"/>
            <person name="Kelkar Y.D."/>
            <person name="Chang C.H."/>
            <person name="Werren J.H."/>
        </authorList>
    </citation>
    <scope>NUCLEOTIDE SEQUENCE [LARGE SCALE GENOMIC DNA]</scope>
    <source>
        <strain evidence="1 2">Alberta</strain>
        <tissue evidence="1">Whole body</tissue>
    </source>
</reference>
<dbReference type="EMBL" id="NNAY01000488">
    <property type="protein sequence ID" value="OXU28044.1"/>
    <property type="molecule type" value="Genomic_DNA"/>
</dbReference>